<dbReference type="CDD" id="cd03177">
    <property type="entry name" value="GST_C_Delta_Epsilon"/>
    <property type="match status" value="1"/>
</dbReference>
<dbReference type="GO" id="GO:0006749">
    <property type="term" value="P:glutathione metabolic process"/>
    <property type="evidence" value="ECO:0007669"/>
    <property type="project" value="TreeGrafter"/>
</dbReference>
<dbReference type="InterPro" id="IPR004045">
    <property type="entry name" value="Glutathione_S-Trfase_N"/>
</dbReference>
<dbReference type="InterPro" id="IPR036249">
    <property type="entry name" value="Thioredoxin-like_sf"/>
</dbReference>
<evidence type="ECO:0000256" key="2">
    <source>
        <dbReference type="RuleBase" id="RU003494"/>
    </source>
</evidence>
<name>A0AAU6S5G4_GRAMO</name>
<dbReference type="EMBL" id="OR096252">
    <property type="protein sequence ID" value="WZM84133.1"/>
    <property type="molecule type" value="mRNA"/>
</dbReference>
<dbReference type="GO" id="GO:0004364">
    <property type="term" value="F:glutathione transferase activity"/>
    <property type="evidence" value="ECO:0007669"/>
    <property type="project" value="TreeGrafter"/>
</dbReference>
<dbReference type="PANTHER" id="PTHR43969">
    <property type="entry name" value="GLUTATHIONE S TRANSFERASE D10, ISOFORM A-RELATED"/>
    <property type="match status" value="1"/>
</dbReference>
<accession>A0AAU6S5G4</accession>
<dbReference type="PROSITE" id="PS50405">
    <property type="entry name" value="GST_CTER"/>
    <property type="match status" value="1"/>
</dbReference>
<dbReference type="SUPFAM" id="SSF47616">
    <property type="entry name" value="GST C-terminal domain-like"/>
    <property type="match status" value="1"/>
</dbReference>
<feature type="domain" description="GST C-terminal" evidence="4">
    <location>
        <begin position="87"/>
        <end position="207"/>
    </location>
</feature>
<dbReference type="FunFam" id="3.40.30.10:FF:000034">
    <property type="entry name" value="glutathione S-transferase 1"/>
    <property type="match status" value="1"/>
</dbReference>
<dbReference type="InterPro" id="IPR004046">
    <property type="entry name" value="GST_C"/>
</dbReference>
<dbReference type="InterPro" id="IPR036282">
    <property type="entry name" value="Glutathione-S-Trfase_C_sf"/>
</dbReference>
<dbReference type="SFLD" id="SFLDS00019">
    <property type="entry name" value="Glutathione_Transferase_(cytos"/>
    <property type="match status" value="1"/>
</dbReference>
<comment type="subunit">
    <text evidence="1">Homodimer.</text>
</comment>
<feature type="domain" description="GST N-terminal" evidence="3">
    <location>
        <begin position="1"/>
        <end position="82"/>
    </location>
</feature>
<dbReference type="PANTHER" id="PTHR43969:SF9">
    <property type="entry name" value="GLUTATHIONE S TRANSFERASE D10, ISOFORM A-RELATED"/>
    <property type="match status" value="1"/>
</dbReference>
<dbReference type="CDD" id="cd03045">
    <property type="entry name" value="GST_N_Delta_Epsilon"/>
    <property type="match status" value="1"/>
</dbReference>
<sequence>MPIDLYYVPYSPPCRPVLMLAEALKVELNLKLLNTSAGEHLKPEFIKINPQHCIPTLVDDGFALWESRAILTYLATKYGDGSLYPSDLQLKAAVDQRLYFDMGCLNQRLSDYMYPIIFANQPPDAEKFKKLEEAFEFLNTFLEGSQWVAGSTLTVADISIFSTVSTAQAIDIDIFKYPNIKAWYERAKSSIPGYNVCQESVQTLKKFIADMKAKNASG</sequence>
<reference evidence="5" key="1">
    <citation type="submission" date="2023-06" db="EMBL/GenBank/DDBJ databases">
        <authorList>
            <person name="Guo Y."/>
        </authorList>
    </citation>
    <scope>NUCLEOTIDE SEQUENCE</scope>
</reference>
<organism evidence="5">
    <name type="scientific">Grapholita molesta</name>
    <name type="common">Oriental fruit moth</name>
    <name type="synonym">Cydia molesta</name>
    <dbReference type="NCBI Taxonomy" id="192188"/>
    <lineage>
        <taxon>Eukaryota</taxon>
        <taxon>Metazoa</taxon>
        <taxon>Ecdysozoa</taxon>
        <taxon>Arthropoda</taxon>
        <taxon>Hexapoda</taxon>
        <taxon>Insecta</taxon>
        <taxon>Pterygota</taxon>
        <taxon>Neoptera</taxon>
        <taxon>Endopterygota</taxon>
        <taxon>Lepidoptera</taxon>
        <taxon>Glossata</taxon>
        <taxon>Ditrysia</taxon>
        <taxon>Tortricoidea</taxon>
        <taxon>Tortricidae</taxon>
        <taxon>Olethreutinae</taxon>
        <taxon>Grapholitini</taxon>
        <taxon>Grapholita</taxon>
    </lineage>
</organism>
<dbReference type="SFLD" id="SFLDG00358">
    <property type="entry name" value="Main_(cytGST)"/>
    <property type="match status" value="1"/>
</dbReference>
<dbReference type="Pfam" id="PF02798">
    <property type="entry name" value="GST_N"/>
    <property type="match status" value="1"/>
</dbReference>
<evidence type="ECO:0000259" key="4">
    <source>
        <dbReference type="PROSITE" id="PS50405"/>
    </source>
</evidence>
<dbReference type="SUPFAM" id="SSF52833">
    <property type="entry name" value="Thioredoxin-like"/>
    <property type="match status" value="1"/>
</dbReference>
<dbReference type="InterPro" id="IPR010987">
    <property type="entry name" value="Glutathione-S-Trfase_C-like"/>
</dbReference>
<dbReference type="FunFam" id="1.20.1050.10:FF:000007">
    <property type="entry name" value="Glutathione S-transferase 1-1"/>
    <property type="match status" value="1"/>
</dbReference>
<dbReference type="Gene3D" id="1.20.1050.10">
    <property type="match status" value="1"/>
</dbReference>
<comment type="similarity">
    <text evidence="2">Belongs to the GST superfamily.</text>
</comment>
<evidence type="ECO:0000313" key="5">
    <source>
        <dbReference type="EMBL" id="WZM84133.1"/>
    </source>
</evidence>
<protein>
    <submittedName>
        <fullName evidence="5">Glutathione S-transferases delta 3</fullName>
    </submittedName>
</protein>
<dbReference type="InterPro" id="IPR040079">
    <property type="entry name" value="Glutathione_S-Trfase"/>
</dbReference>
<evidence type="ECO:0000256" key="1">
    <source>
        <dbReference type="ARBA" id="ARBA00011738"/>
    </source>
</evidence>
<dbReference type="Pfam" id="PF00043">
    <property type="entry name" value="GST_C"/>
    <property type="match status" value="1"/>
</dbReference>
<dbReference type="SFLD" id="SFLDG01153">
    <property type="entry name" value="Main.4:_Theta-like"/>
    <property type="match status" value="1"/>
</dbReference>
<dbReference type="Gene3D" id="3.40.30.10">
    <property type="entry name" value="Glutaredoxin"/>
    <property type="match status" value="1"/>
</dbReference>
<proteinExistence type="evidence at transcript level"/>
<dbReference type="AlphaFoldDB" id="A0AAU6S5G4"/>
<dbReference type="PROSITE" id="PS50404">
    <property type="entry name" value="GST_NTER"/>
    <property type="match status" value="1"/>
</dbReference>
<evidence type="ECO:0000259" key="3">
    <source>
        <dbReference type="PROSITE" id="PS50404"/>
    </source>
</evidence>